<keyword evidence="3" id="KW-1185">Reference proteome</keyword>
<reference evidence="2" key="1">
    <citation type="submission" date="2023-08" db="EMBL/GenBank/DDBJ databases">
        <title>Reference Genome Resource for the Citrus Pathogen Phytophthora citrophthora.</title>
        <authorList>
            <person name="Moller H."/>
            <person name="Coetzee B."/>
            <person name="Rose L.J."/>
            <person name="Van Niekerk J.M."/>
        </authorList>
    </citation>
    <scope>NUCLEOTIDE SEQUENCE</scope>
    <source>
        <strain evidence="2">STE-U-9442</strain>
    </source>
</reference>
<evidence type="ECO:0000313" key="3">
    <source>
        <dbReference type="Proteomes" id="UP001259832"/>
    </source>
</evidence>
<evidence type="ECO:0000313" key="2">
    <source>
        <dbReference type="EMBL" id="KAK1943746.1"/>
    </source>
</evidence>
<keyword evidence="1" id="KW-0040">ANK repeat</keyword>
<dbReference type="PANTHER" id="PTHR24183:SF1">
    <property type="entry name" value="FIBRONECTIN TYPE 3 AND ANKYRIN REPEAT DOMAINS PROTEIN 1"/>
    <property type="match status" value="1"/>
</dbReference>
<dbReference type="PANTHER" id="PTHR24183">
    <property type="entry name" value="FIBRONECTIN TYPE 3 AND ANKYRIN REPEAT DOMAINS PROTEIN 1"/>
    <property type="match status" value="1"/>
</dbReference>
<comment type="caution">
    <text evidence="2">The sequence shown here is derived from an EMBL/GenBank/DDBJ whole genome shotgun (WGS) entry which is preliminary data.</text>
</comment>
<dbReference type="GO" id="GO:0005634">
    <property type="term" value="C:nucleus"/>
    <property type="evidence" value="ECO:0007669"/>
    <property type="project" value="TreeGrafter"/>
</dbReference>
<name>A0AAD9LPK8_9STRA</name>
<feature type="repeat" description="ANK" evidence="1">
    <location>
        <begin position="169"/>
        <end position="201"/>
    </location>
</feature>
<sequence length="402" mass="43307">MNVRILVNAGVNLNAEKEDGMTALMLAAMNGRSDVVRVLVDAGANVNLKDKNGFTALMYANGRSDIGRMLVVAGADMNLVNKSGSTALTRAFVFEYSDTVRVLVEAGADLSFGSKGSSSSDTVQMLLNAGVDLNLVSEDNWSSLMLAARSECTDIMHMLIDAGAEMEAARFSALMAATKCGHPDAVQMLVNAGTGLNAVNDDGKTPLLYTVQHATSDAGNRHVKIARILIENGANVNARDNGGQTSLIKATRNNSRELIEILLQHGARVDSSSLAGDTALVQSEDIRSVLQLHYWGQQFHDRATTLLAEASTGSPPSNDQVLGLVSFVTSVYDLRLLLTLNSMVWSDEEKSSNQQTTELLNAAFKRILAQRLVLDDNACVYFRLVLEHCANSHLLTPSQFMK</sequence>
<dbReference type="Pfam" id="PF12796">
    <property type="entry name" value="Ank_2"/>
    <property type="match status" value="2"/>
</dbReference>
<dbReference type="InterPro" id="IPR036770">
    <property type="entry name" value="Ankyrin_rpt-contain_sf"/>
</dbReference>
<gene>
    <name evidence="2" type="ORF">P3T76_005142</name>
</gene>
<protein>
    <submittedName>
        <fullName evidence="2">Ankyrin repeat protein</fullName>
    </submittedName>
</protein>
<dbReference type="Proteomes" id="UP001259832">
    <property type="component" value="Unassembled WGS sequence"/>
</dbReference>
<evidence type="ECO:0000256" key="1">
    <source>
        <dbReference type="PROSITE-ProRule" id="PRU00023"/>
    </source>
</evidence>
<dbReference type="SMART" id="SM00248">
    <property type="entry name" value="ANK"/>
    <property type="match status" value="7"/>
</dbReference>
<feature type="repeat" description="ANK" evidence="1">
    <location>
        <begin position="83"/>
        <end position="115"/>
    </location>
</feature>
<feature type="repeat" description="ANK" evidence="1">
    <location>
        <begin position="242"/>
        <end position="274"/>
    </location>
</feature>
<dbReference type="Gene3D" id="1.25.40.20">
    <property type="entry name" value="Ankyrin repeat-containing domain"/>
    <property type="match status" value="3"/>
</dbReference>
<feature type="repeat" description="ANK" evidence="1">
    <location>
        <begin position="202"/>
        <end position="241"/>
    </location>
</feature>
<feature type="repeat" description="ANK" evidence="1">
    <location>
        <begin position="19"/>
        <end position="51"/>
    </location>
</feature>
<dbReference type="EMBL" id="JASMQC010000007">
    <property type="protein sequence ID" value="KAK1943746.1"/>
    <property type="molecule type" value="Genomic_DNA"/>
</dbReference>
<dbReference type="PRINTS" id="PR01415">
    <property type="entry name" value="ANKYRIN"/>
</dbReference>
<dbReference type="PROSITE" id="PS50297">
    <property type="entry name" value="ANK_REP_REGION"/>
    <property type="match status" value="3"/>
</dbReference>
<dbReference type="AlphaFoldDB" id="A0AAD9LPK8"/>
<accession>A0AAD9LPK8</accession>
<dbReference type="InterPro" id="IPR002110">
    <property type="entry name" value="Ankyrin_rpt"/>
</dbReference>
<proteinExistence type="predicted"/>
<dbReference type="SUPFAM" id="SSF48403">
    <property type="entry name" value="Ankyrin repeat"/>
    <property type="match status" value="1"/>
</dbReference>
<dbReference type="PROSITE" id="PS50088">
    <property type="entry name" value="ANK_REPEAT"/>
    <property type="match status" value="5"/>
</dbReference>
<organism evidence="2 3">
    <name type="scientific">Phytophthora citrophthora</name>
    <dbReference type="NCBI Taxonomy" id="4793"/>
    <lineage>
        <taxon>Eukaryota</taxon>
        <taxon>Sar</taxon>
        <taxon>Stramenopiles</taxon>
        <taxon>Oomycota</taxon>
        <taxon>Peronosporomycetes</taxon>
        <taxon>Peronosporales</taxon>
        <taxon>Peronosporaceae</taxon>
        <taxon>Phytophthora</taxon>
    </lineage>
</organism>